<accession>A0A6M3M614</accession>
<name>A0A6M3M614_9ZZZZ</name>
<dbReference type="AlphaFoldDB" id="A0A6M3M614"/>
<gene>
    <name evidence="1" type="ORF">MM171A00145_0092</name>
    <name evidence="2" type="ORF">MM171B03089_0005</name>
</gene>
<protein>
    <submittedName>
        <fullName evidence="1">Uncharacterized protein</fullName>
    </submittedName>
</protein>
<organism evidence="1">
    <name type="scientific">viral metagenome</name>
    <dbReference type="NCBI Taxonomy" id="1070528"/>
    <lineage>
        <taxon>unclassified sequences</taxon>
        <taxon>metagenomes</taxon>
        <taxon>organismal metagenomes</taxon>
    </lineage>
</organism>
<evidence type="ECO:0000313" key="1">
    <source>
        <dbReference type="EMBL" id="QJB01155.1"/>
    </source>
</evidence>
<dbReference type="EMBL" id="MT143951">
    <property type="protein sequence ID" value="QJH93156.1"/>
    <property type="molecule type" value="Genomic_DNA"/>
</dbReference>
<proteinExistence type="predicted"/>
<dbReference type="EMBL" id="MT143705">
    <property type="protein sequence ID" value="QJB01155.1"/>
    <property type="molecule type" value="Genomic_DNA"/>
</dbReference>
<evidence type="ECO:0000313" key="2">
    <source>
        <dbReference type="EMBL" id="QJH93156.1"/>
    </source>
</evidence>
<sequence>MIDEQGRYRKLLAIALASAGHCPESNECPEGYCWEHWVRALDDGTSSLRIREDPGRGLDLEFTNED</sequence>
<reference evidence="1" key="1">
    <citation type="submission" date="2020-03" db="EMBL/GenBank/DDBJ databases">
        <title>The deep terrestrial virosphere.</title>
        <authorList>
            <person name="Holmfeldt K."/>
            <person name="Nilsson E."/>
            <person name="Simone D."/>
            <person name="Lopez-Fernandez M."/>
            <person name="Wu X."/>
            <person name="de Brujin I."/>
            <person name="Lundin D."/>
            <person name="Andersson A."/>
            <person name="Bertilsson S."/>
            <person name="Dopson M."/>
        </authorList>
    </citation>
    <scope>NUCLEOTIDE SEQUENCE</scope>
    <source>
        <strain evidence="1">MM171A00145</strain>
        <strain evidence="2">MM171B03089</strain>
    </source>
</reference>